<dbReference type="RefSeq" id="WP_088878696.1">
    <property type="nucleotide sequence ID" value="NZ_CP018309.1"/>
</dbReference>
<dbReference type="AlphaFoldDB" id="A0AAN1FLN3"/>
<proteinExistence type="predicted"/>
<protein>
    <submittedName>
        <fullName evidence="1">Uncharacterized protein</fullName>
    </submittedName>
</protein>
<sequence length="157" mass="17580">MKTVLFTGLMFVVLATVSLSLKIQRYAVEVSTPKNILLEQQLLEVTQENGWEVKLKVPLNTNQASFVYVLQSSSCPKDVLVSILGKDASDKYQLSQYMGSDEVVFLINGNKVDYLFSPLLYAMTAVTNVLRMFSTKIQLPLPLSVYGPIDTEACRLY</sequence>
<evidence type="ECO:0000313" key="2">
    <source>
        <dbReference type="Proteomes" id="UP000197092"/>
    </source>
</evidence>
<dbReference type="EMBL" id="CP018309">
    <property type="protein sequence ID" value="ASI92854.1"/>
    <property type="molecule type" value="Genomic_DNA"/>
</dbReference>
<accession>A0AAN1FLN3</accession>
<name>A0AAN1FLN3_9VIBR</name>
<gene>
    <name evidence="1" type="ORF">BSZ05_24125</name>
</gene>
<reference evidence="2" key="1">
    <citation type="submission" date="2016-12" db="EMBL/GenBank/DDBJ databases">
        <title>Comparative genomic analysis reveals the diversity, evolution, and environmental adaptation strategies of the genus Vibrio.</title>
        <authorList>
            <person name="Lin H."/>
            <person name="Wang X."/>
            <person name="Zhang X.-H."/>
        </authorList>
    </citation>
    <scope>NUCLEOTIDE SEQUENCE [LARGE SCALE GENOMIC DNA]</scope>
    <source>
        <strain evidence="2">QT6D1</strain>
    </source>
</reference>
<dbReference type="KEGG" id="vsh:BSZ05_24125"/>
<evidence type="ECO:0000313" key="1">
    <source>
        <dbReference type="EMBL" id="ASI92854.1"/>
    </source>
</evidence>
<dbReference type="Proteomes" id="UP000197092">
    <property type="component" value="Chromosome 2"/>
</dbReference>
<organism evidence="1 2">
    <name type="scientific">Vibrio mediterranei</name>
    <dbReference type="NCBI Taxonomy" id="689"/>
    <lineage>
        <taxon>Bacteria</taxon>
        <taxon>Pseudomonadati</taxon>
        <taxon>Pseudomonadota</taxon>
        <taxon>Gammaproteobacteria</taxon>
        <taxon>Vibrionales</taxon>
        <taxon>Vibrionaceae</taxon>
        <taxon>Vibrio</taxon>
    </lineage>
</organism>